<organism evidence="1 2">
    <name type="scientific">Hassallia byssoidea VB512170</name>
    <dbReference type="NCBI Taxonomy" id="1304833"/>
    <lineage>
        <taxon>Bacteria</taxon>
        <taxon>Bacillati</taxon>
        <taxon>Cyanobacteriota</taxon>
        <taxon>Cyanophyceae</taxon>
        <taxon>Nostocales</taxon>
        <taxon>Tolypothrichaceae</taxon>
        <taxon>Hassallia</taxon>
    </lineage>
</organism>
<accession>A0A846HGM7</accession>
<comment type="caution">
    <text evidence="1">The sequence shown here is derived from an EMBL/GenBank/DDBJ whole genome shotgun (WGS) entry which is preliminary data.</text>
</comment>
<evidence type="ECO:0000313" key="2">
    <source>
        <dbReference type="Proteomes" id="UP000031549"/>
    </source>
</evidence>
<reference evidence="1 2" key="1">
    <citation type="journal article" date="2015" name="Genome Announc.">
        <title>Draft Genome Sequence of Cyanobacterium Hassallia byssoidea Strain VB512170, Isolated from Monuments in India.</title>
        <authorList>
            <person name="Singh D."/>
            <person name="Chandrababunaidu M.M."/>
            <person name="Panda A."/>
            <person name="Sen D."/>
            <person name="Bhattacharyya S."/>
            <person name="Adhikary S.P."/>
            <person name="Tripathy S."/>
        </authorList>
    </citation>
    <scope>NUCLEOTIDE SEQUENCE [LARGE SCALE GENOMIC DNA]</scope>
    <source>
        <strain evidence="1 2">VB512170</strain>
    </source>
</reference>
<proteinExistence type="predicted"/>
<evidence type="ECO:0000313" key="1">
    <source>
        <dbReference type="EMBL" id="NEU76496.1"/>
    </source>
</evidence>
<sequence>MNKKILILSTGLGLGGAEQQVIELAFNLIQRGYQVKILSMVPLVIMGLEAQSHGFDIATLNMSPIFSNL</sequence>
<protein>
    <submittedName>
        <fullName evidence="1">Glycosyltransferase</fullName>
    </submittedName>
</protein>
<dbReference type="EMBL" id="JTCM02000114">
    <property type="protein sequence ID" value="NEU76496.1"/>
    <property type="molecule type" value="Genomic_DNA"/>
</dbReference>
<keyword evidence="2" id="KW-1185">Reference proteome</keyword>
<gene>
    <name evidence="1" type="ORF">PI95_029275</name>
</gene>
<dbReference type="RefSeq" id="WP_039741172.1">
    <property type="nucleotide sequence ID" value="NZ_JTCM02000114.1"/>
</dbReference>
<dbReference type="Proteomes" id="UP000031549">
    <property type="component" value="Unassembled WGS sequence"/>
</dbReference>
<keyword evidence="1" id="KW-0808">Transferase</keyword>
<dbReference type="SUPFAM" id="SSF53756">
    <property type="entry name" value="UDP-Glycosyltransferase/glycogen phosphorylase"/>
    <property type="match status" value="1"/>
</dbReference>
<name>A0A846HGM7_9CYAN</name>
<dbReference type="GO" id="GO:0016740">
    <property type="term" value="F:transferase activity"/>
    <property type="evidence" value="ECO:0007669"/>
    <property type="project" value="UniProtKB-KW"/>
</dbReference>
<dbReference type="AlphaFoldDB" id="A0A846HGM7"/>